<evidence type="ECO:0008006" key="3">
    <source>
        <dbReference type="Google" id="ProtNLM"/>
    </source>
</evidence>
<dbReference type="Proteomes" id="UP000007463">
    <property type="component" value="Chromosome"/>
</dbReference>
<dbReference type="PROSITE" id="PS51257">
    <property type="entry name" value="PROKAR_LIPOPROTEIN"/>
    <property type="match status" value="1"/>
</dbReference>
<dbReference type="KEGG" id="fte:Fluta_1292"/>
<dbReference type="OrthoDB" id="9553407at2"/>
<dbReference type="AlphaFoldDB" id="F2IC61"/>
<keyword evidence="2" id="KW-1185">Reference proteome</keyword>
<dbReference type="EMBL" id="CP002542">
    <property type="protein sequence ID" value="AEA43287.1"/>
    <property type="molecule type" value="Genomic_DNA"/>
</dbReference>
<dbReference type="RefSeq" id="WP_013686059.1">
    <property type="nucleotide sequence ID" value="NC_015321.1"/>
</dbReference>
<protein>
    <recommendedName>
        <fullName evidence="3">Lipoprotein</fullName>
    </recommendedName>
</protein>
<evidence type="ECO:0000313" key="1">
    <source>
        <dbReference type="EMBL" id="AEA43287.1"/>
    </source>
</evidence>
<accession>F2IC61</accession>
<reference evidence="1 2" key="1">
    <citation type="journal article" date="2011" name="Stand. Genomic Sci.">
        <title>Complete genome sequence of the gliding freshwater bacterium Fluviicola taffensis type strain (RW262).</title>
        <authorList>
            <person name="Woyke T."/>
            <person name="Chertkov O."/>
            <person name="Lapidus A."/>
            <person name="Nolan M."/>
            <person name="Lucas S."/>
            <person name="Del Rio T.G."/>
            <person name="Tice H."/>
            <person name="Cheng J.F."/>
            <person name="Tapia R."/>
            <person name="Han C."/>
            <person name="Goodwin L."/>
            <person name="Pitluck S."/>
            <person name="Liolios K."/>
            <person name="Pagani I."/>
            <person name="Ivanova N."/>
            <person name="Huntemann M."/>
            <person name="Mavromatis K."/>
            <person name="Mikhailova N."/>
            <person name="Pati A."/>
            <person name="Chen A."/>
            <person name="Palaniappan K."/>
            <person name="Land M."/>
            <person name="Hauser L."/>
            <person name="Brambilla E.M."/>
            <person name="Rohde M."/>
            <person name="Mwirichia R."/>
            <person name="Sikorski J."/>
            <person name="Tindall B.J."/>
            <person name="Goker M."/>
            <person name="Bristow J."/>
            <person name="Eisen J.A."/>
            <person name="Markowitz V."/>
            <person name="Hugenholtz P."/>
            <person name="Klenk H.P."/>
            <person name="Kyrpides N.C."/>
        </authorList>
    </citation>
    <scope>NUCLEOTIDE SEQUENCE [LARGE SCALE GENOMIC DNA]</scope>
    <source>
        <strain evidence="2">DSM 16823 / RW262 / RW262</strain>
    </source>
</reference>
<sequence length="247" mass="29162" precursor="true">MRKTKGLWIFLMICSLILSCNSPKRQKKINDGKLFEKLKVQKGYLNALELKRLEQDFSLKFLDKYDLSGYDEEDTLAYFVRSDSYVWIASCYLGEDDDRDNPFICLKETNEKGFKMIKHGSIPVVFGECSYDLDKLIIRAGDYILVSQKGDGSIYCEDLPLVFTTDGKEVQKSDDQFRIITRNAPYENYIVFERDFKIQSKNLEELVIHVNERKLDTEMEQEIGFRRYDLRFVIRNNTIYFQDTIFK</sequence>
<dbReference type="STRING" id="755732.Fluta_1292"/>
<organism evidence="1 2">
    <name type="scientific">Fluviicola taffensis (strain DSM 16823 / NCIMB 13979 / RW262)</name>
    <dbReference type="NCBI Taxonomy" id="755732"/>
    <lineage>
        <taxon>Bacteria</taxon>
        <taxon>Pseudomonadati</taxon>
        <taxon>Bacteroidota</taxon>
        <taxon>Flavobacteriia</taxon>
        <taxon>Flavobacteriales</taxon>
        <taxon>Crocinitomicaceae</taxon>
        <taxon>Fluviicola</taxon>
    </lineage>
</organism>
<dbReference type="HOGENOM" id="CLU_1123247_0_0_10"/>
<proteinExistence type="predicted"/>
<evidence type="ECO:0000313" key="2">
    <source>
        <dbReference type="Proteomes" id="UP000007463"/>
    </source>
</evidence>
<name>F2IC61_FLUTR</name>
<reference evidence="2" key="2">
    <citation type="submission" date="2011-02" db="EMBL/GenBank/DDBJ databases">
        <title>The complete genome of Fluviicola taffensis DSM 16823.</title>
        <authorList>
            <consortium name="US DOE Joint Genome Institute (JGI-PGF)"/>
            <person name="Lucas S."/>
            <person name="Copeland A."/>
            <person name="Lapidus A."/>
            <person name="Bruce D."/>
            <person name="Goodwin L."/>
            <person name="Pitluck S."/>
            <person name="Kyrpides N."/>
            <person name="Mavromatis K."/>
            <person name="Ivanova N."/>
            <person name="Mikhailova N."/>
            <person name="Pagani I."/>
            <person name="Chertkov O."/>
            <person name="Detter J.C."/>
            <person name="Han C."/>
            <person name="Tapia R."/>
            <person name="Land M."/>
            <person name="Hauser L."/>
            <person name="Markowitz V."/>
            <person name="Cheng J.-F."/>
            <person name="Hugenholtz P."/>
            <person name="Woyke T."/>
            <person name="Wu D."/>
            <person name="Tindall B."/>
            <person name="Pomrenke H.G."/>
            <person name="Brambilla E."/>
            <person name="Klenk H.-P."/>
            <person name="Eisen J.A."/>
        </authorList>
    </citation>
    <scope>NUCLEOTIDE SEQUENCE [LARGE SCALE GENOMIC DNA]</scope>
    <source>
        <strain evidence="2">DSM 16823 / RW262 / RW262</strain>
    </source>
</reference>
<gene>
    <name evidence="1" type="ordered locus">Fluta_1292</name>
</gene>